<protein>
    <submittedName>
        <fullName evidence="1">Uncharacterized protein LOC121193520, partial</fullName>
    </submittedName>
</protein>
<gene>
    <name evidence="1" type="ORF">FSCOSCO3_A008329</name>
</gene>
<dbReference type="EMBL" id="CAWUFR010000732">
    <property type="protein sequence ID" value="CAK6980776.1"/>
    <property type="molecule type" value="Genomic_DNA"/>
</dbReference>
<organism evidence="1 2">
    <name type="scientific">Scomber scombrus</name>
    <name type="common">Atlantic mackerel</name>
    <name type="synonym">Scomber vernalis</name>
    <dbReference type="NCBI Taxonomy" id="13677"/>
    <lineage>
        <taxon>Eukaryota</taxon>
        <taxon>Metazoa</taxon>
        <taxon>Chordata</taxon>
        <taxon>Craniata</taxon>
        <taxon>Vertebrata</taxon>
        <taxon>Euteleostomi</taxon>
        <taxon>Actinopterygii</taxon>
        <taxon>Neopterygii</taxon>
        <taxon>Teleostei</taxon>
        <taxon>Neoteleostei</taxon>
        <taxon>Acanthomorphata</taxon>
        <taxon>Pelagiaria</taxon>
        <taxon>Scombriformes</taxon>
        <taxon>Scombridae</taxon>
        <taxon>Scomber</taxon>
    </lineage>
</organism>
<dbReference type="Proteomes" id="UP001314229">
    <property type="component" value="Unassembled WGS sequence"/>
</dbReference>
<evidence type="ECO:0000313" key="2">
    <source>
        <dbReference type="Proteomes" id="UP001314229"/>
    </source>
</evidence>
<dbReference type="AlphaFoldDB" id="A0AAV1QDW9"/>
<reference evidence="1 2" key="1">
    <citation type="submission" date="2024-01" db="EMBL/GenBank/DDBJ databases">
        <authorList>
            <person name="Alioto T."/>
            <person name="Alioto T."/>
            <person name="Gomez Garrido J."/>
        </authorList>
    </citation>
    <scope>NUCLEOTIDE SEQUENCE [LARGE SCALE GENOMIC DNA]</scope>
</reference>
<sequence length="164" mass="18306">FGTQIQLTVEPHDNSTVEPTLFVLNPLQPADGLVPTPDKLGPDVCLATNFRPKHRDIVLNLKGGDSQRVNTSNAVISVRSKKYYHASFINRTILSCEMYRTDETGTKTNETATSANNDNLDLCVDFHPEKAKLNYFLLVMNGVRVVFTKTLAFNTLLTIRAAFF</sequence>
<accession>A0AAV1QDW9</accession>
<proteinExistence type="predicted"/>
<keyword evidence="2" id="KW-1185">Reference proteome</keyword>
<comment type="caution">
    <text evidence="1">The sequence shown here is derived from an EMBL/GenBank/DDBJ whole genome shotgun (WGS) entry which is preliminary data.</text>
</comment>
<feature type="non-terminal residue" evidence="1">
    <location>
        <position position="1"/>
    </location>
</feature>
<evidence type="ECO:0000313" key="1">
    <source>
        <dbReference type="EMBL" id="CAK6980776.1"/>
    </source>
</evidence>
<name>A0AAV1QDW9_SCOSC</name>